<evidence type="ECO:0000313" key="1">
    <source>
        <dbReference type="EMBL" id="GAA2521183.1"/>
    </source>
</evidence>
<accession>A0ABN3NFX2</accession>
<comment type="caution">
    <text evidence="1">The sequence shown here is derived from an EMBL/GenBank/DDBJ whole genome shotgun (WGS) entry which is preliminary data.</text>
</comment>
<proteinExistence type="predicted"/>
<gene>
    <name evidence="1" type="ORF">GCM10010423_12290</name>
</gene>
<evidence type="ECO:0000313" key="2">
    <source>
        <dbReference type="Proteomes" id="UP001501095"/>
    </source>
</evidence>
<dbReference type="Proteomes" id="UP001501095">
    <property type="component" value="Unassembled WGS sequence"/>
</dbReference>
<protein>
    <submittedName>
        <fullName evidence="1">Uncharacterized protein</fullName>
    </submittedName>
</protein>
<sequence length="101" mass="10473">MKTRQVPVKTFEESKRFDAAGSGKVGNSPVLHRHLALPSLAPVGAIPSVDASVTAGPACKESLMRHLSRSVLLAAARADVPCCARAGTGFLVSVPERVPNG</sequence>
<keyword evidence="2" id="KW-1185">Reference proteome</keyword>
<name>A0ABN3NFX2_9ACTN</name>
<reference evidence="1 2" key="1">
    <citation type="journal article" date="2019" name="Int. J. Syst. Evol. Microbiol.">
        <title>The Global Catalogue of Microorganisms (GCM) 10K type strain sequencing project: providing services to taxonomists for standard genome sequencing and annotation.</title>
        <authorList>
            <consortium name="The Broad Institute Genomics Platform"/>
            <consortium name="The Broad Institute Genome Sequencing Center for Infectious Disease"/>
            <person name="Wu L."/>
            <person name="Ma J."/>
        </authorList>
    </citation>
    <scope>NUCLEOTIDE SEQUENCE [LARGE SCALE GENOMIC DNA]</scope>
    <source>
        <strain evidence="1 2">JCM 6924</strain>
    </source>
</reference>
<dbReference type="EMBL" id="BAAATM010000003">
    <property type="protein sequence ID" value="GAA2521183.1"/>
    <property type="molecule type" value="Genomic_DNA"/>
</dbReference>
<organism evidence="1 2">
    <name type="scientific">Streptomyces levis</name>
    <dbReference type="NCBI Taxonomy" id="285566"/>
    <lineage>
        <taxon>Bacteria</taxon>
        <taxon>Bacillati</taxon>
        <taxon>Actinomycetota</taxon>
        <taxon>Actinomycetes</taxon>
        <taxon>Kitasatosporales</taxon>
        <taxon>Streptomycetaceae</taxon>
        <taxon>Streptomyces</taxon>
    </lineage>
</organism>